<evidence type="ECO:0000256" key="6">
    <source>
        <dbReference type="ARBA" id="ARBA00022975"/>
    </source>
</evidence>
<evidence type="ECO:0000256" key="5">
    <source>
        <dbReference type="ARBA" id="ARBA00022793"/>
    </source>
</evidence>
<dbReference type="PANTHER" id="PTHR19278">
    <property type="entry name" value="OROTATE PHOSPHORIBOSYLTRANSFERASE"/>
    <property type="match status" value="1"/>
</dbReference>
<feature type="binding site" evidence="9">
    <location>
        <position position="219"/>
    </location>
    <ligand>
        <name>substrate</name>
    </ligand>
</feature>
<evidence type="ECO:0000256" key="3">
    <source>
        <dbReference type="ARBA" id="ARBA00012321"/>
    </source>
</evidence>
<protein>
    <recommendedName>
        <fullName evidence="4 10">Orotidine 5'-phosphate decarboxylase</fullName>
        <ecNumber evidence="3 10">4.1.1.23</ecNumber>
    </recommendedName>
</protein>
<dbReference type="Proteomes" id="UP000799538">
    <property type="component" value="Unassembled WGS sequence"/>
</dbReference>
<dbReference type="FunFam" id="3.20.20.70:FF:000114">
    <property type="entry name" value="Decarboxylase,orotidine phosphate"/>
    <property type="match status" value="1"/>
</dbReference>
<feature type="active site" description="For OMPdecase activity" evidence="8">
    <location>
        <position position="101"/>
    </location>
</feature>
<keyword evidence="6 10" id="KW-0665">Pyrimidine biosynthesis</keyword>
<evidence type="ECO:0000259" key="11">
    <source>
        <dbReference type="SMART" id="SM00934"/>
    </source>
</evidence>
<dbReference type="GO" id="GO:0006207">
    <property type="term" value="P:'de novo' pyrimidine nucleobase biosynthetic process"/>
    <property type="evidence" value="ECO:0007669"/>
    <property type="project" value="InterPro"/>
</dbReference>
<accession>A0A6A6G046</accession>
<dbReference type="GO" id="GO:0004590">
    <property type="term" value="F:orotidine-5'-phosphate decarboxylase activity"/>
    <property type="evidence" value="ECO:0007669"/>
    <property type="project" value="UniProtKB-EC"/>
</dbReference>
<dbReference type="SUPFAM" id="SSF51366">
    <property type="entry name" value="Ribulose-phoshate binding barrel"/>
    <property type="match status" value="1"/>
</dbReference>
<proteinExistence type="inferred from homology"/>
<dbReference type="PANTHER" id="PTHR19278:SF9">
    <property type="entry name" value="URIDINE 5'-MONOPHOSPHATE SYNTHASE"/>
    <property type="match status" value="1"/>
</dbReference>
<keyword evidence="7 10" id="KW-0456">Lyase</keyword>
<dbReference type="CDD" id="cd04725">
    <property type="entry name" value="OMP_decarboxylase_like"/>
    <property type="match status" value="1"/>
</dbReference>
<dbReference type="InterPro" id="IPR018089">
    <property type="entry name" value="OMPdecase_AS"/>
</dbReference>
<dbReference type="SMART" id="SM00934">
    <property type="entry name" value="OMPdecase"/>
    <property type="match status" value="1"/>
</dbReference>
<comment type="catalytic activity">
    <reaction evidence="10">
        <text>orotidine 5'-phosphate + H(+) = UMP + CO2</text>
        <dbReference type="Rhea" id="RHEA:11596"/>
        <dbReference type="ChEBI" id="CHEBI:15378"/>
        <dbReference type="ChEBI" id="CHEBI:16526"/>
        <dbReference type="ChEBI" id="CHEBI:57538"/>
        <dbReference type="ChEBI" id="CHEBI:57865"/>
        <dbReference type="EC" id="4.1.1.23"/>
    </reaction>
</comment>
<comment type="similarity">
    <text evidence="2 10">Belongs to the OMP decarboxylase family.</text>
</comment>
<gene>
    <name evidence="12" type="ORF">BDZ85DRAFT_206830</name>
</gene>
<feature type="active site" description="For OMPdecase activity" evidence="8">
    <location>
        <position position="98"/>
    </location>
</feature>
<dbReference type="InterPro" id="IPR001754">
    <property type="entry name" value="OMPdeCOase_dom"/>
</dbReference>
<keyword evidence="5 10" id="KW-0210">Decarboxylase</keyword>
<dbReference type="OrthoDB" id="10263753at2759"/>
<reference evidence="13" key="1">
    <citation type="journal article" date="2020" name="Stud. Mycol.">
        <title>101 Dothideomycetes genomes: A test case for predicting lifestyles and emergence of pathogens.</title>
        <authorList>
            <person name="Haridas S."/>
            <person name="Albert R."/>
            <person name="Binder M."/>
            <person name="Bloem J."/>
            <person name="LaButti K."/>
            <person name="Salamov A."/>
            <person name="Andreopoulos B."/>
            <person name="Baker S."/>
            <person name="Barry K."/>
            <person name="Bills G."/>
            <person name="Bluhm B."/>
            <person name="Cannon C."/>
            <person name="Castanera R."/>
            <person name="Culley D."/>
            <person name="Daum C."/>
            <person name="Ezra D."/>
            <person name="Gonzalez J."/>
            <person name="Henrissat B."/>
            <person name="Kuo A."/>
            <person name="Liang C."/>
            <person name="Lipzen A."/>
            <person name="Lutzoni F."/>
            <person name="Magnuson J."/>
            <person name="Mondo S."/>
            <person name="Nolan M."/>
            <person name="Ohm R."/>
            <person name="Pangilinan J."/>
            <person name="Park H.-J."/>
            <person name="Ramirez L."/>
            <person name="Alfaro M."/>
            <person name="Sun H."/>
            <person name="Tritt A."/>
            <person name="Yoshinaga Y."/>
            <person name="Zwiers L.-H."/>
            <person name="Turgeon B."/>
            <person name="Goodwin S."/>
            <person name="Spatafora J."/>
            <person name="Crous P."/>
            <person name="Grigoriev I."/>
        </authorList>
    </citation>
    <scope>NUCLEOTIDE SEQUENCE [LARGE SCALE GENOMIC DNA]</scope>
    <source>
        <strain evidence="13">CECT 20119</strain>
    </source>
</reference>
<dbReference type="InterPro" id="IPR014732">
    <property type="entry name" value="OMPdecase"/>
</dbReference>
<organism evidence="12 13">
    <name type="scientific">Elsinoe ampelina</name>
    <dbReference type="NCBI Taxonomy" id="302913"/>
    <lineage>
        <taxon>Eukaryota</taxon>
        <taxon>Fungi</taxon>
        <taxon>Dikarya</taxon>
        <taxon>Ascomycota</taxon>
        <taxon>Pezizomycotina</taxon>
        <taxon>Dothideomycetes</taxon>
        <taxon>Dothideomycetidae</taxon>
        <taxon>Myriangiales</taxon>
        <taxon>Elsinoaceae</taxon>
        <taxon>Elsinoe</taxon>
    </lineage>
</organism>
<dbReference type="EMBL" id="ML992521">
    <property type="protein sequence ID" value="KAF2219019.1"/>
    <property type="molecule type" value="Genomic_DNA"/>
</dbReference>
<dbReference type="AlphaFoldDB" id="A0A6A6G046"/>
<feature type="binding site" evidence="9">
    <location>
        <position position="65"/>
    </location>
    <ligand>
        <name>substrate</name>
    </ligand>
</feature>
<keyword evidence="13" id="KW-1185">Reference proteome</keyword>
<dbReference type="GO" id="GO:0004588">
    <property type="term" value="F:orotate phosphoribosyltransferase activity"/>
    <property type="evidence" value="ECO:0007669"/>
    <property type="project" value="TreeGrafter"/>
</dbReference>
<evidence type="ECO:0000256" key="9">
    <source>
        <dbReference type="PIRSR" id="PIRSR614732-2"/>
    </source>
</evidence>
<dbReference type="InterPro" id="IPR013785">
    <property type="entry name" value="Aldolase_TIM"/>
</dbReference>
<dbReference type="GO" id="GO:0044205">
    <property type="term" value="P:'de novo' UMP biosynthetic process"/>
    <property type="evidence" value="ECO:0007669"/>
    <property type="project" value="UniProtKB-UniPathway"/>
</dbReference>
<feature type="domain" description="Orotidine 5'-phosphate decarboxylase" evidence="11">
    <location>
        <begin position="37"/>
        <end position="255"/>
    </location>
</feature>
<dbReference type="EC" id="4.1.1.23" evidence="3 10"/>
<evidence type="ECO:0000256" key="1">
    <source>
        <dbReference type="ARBA" id="ARBA00004861"/>
    </source>
</evidence>
<dbReference type="NCBIfam" id="TIGR01740">
    <property type="entry name" value="pyrF"/>
    <property type="match status" value="1"/>
</dbReference>
<feature type="active site" description="For OMPdecase activity" evidence="8">
    <location>
        <position position="96"/>
    </location>
</feature>
<feature type="binding site" evidence="9">
    <location>
        <position position="159"/>
    </location>
    <ligand>
        <name>substrate</name>
    </ligand>
</feature>
<evidence type="ECO:0000256" key="2">
    <source>
        <dbReference type="ARBA" id="ARBA00011018"/>
    </source>
</evidence>
<dbReference type="InterPro" id="IPR011060">
    <property type="entry name" value="RibuloseP-bd_barrel"/>
</dbReference>
<feature type="binding site" evidence="9">
    <location>
        <position position="240"/>
    </location>
    <ligand>
        <name>substrate</name>
    </ligand>
</feature>
<evidence type="ECO:0000313" key="12">
    <source>
        <dbReference type="EMBL" id="KAF2219019.1"/>
    </source>
</evidence>
<feature type="binding site" evidence="9">
    <location>
        <position position="43"/>
    </location>
    <ligand>
        <name>substrate</name>
    </ligand>
</feature>
<dbReference type="PROSITE" id="PS00156">
    <property type="entry name" value="OMPDECASE"/>
    <property type="match status" value="1"/>
</dbReference>
<dbReference type="Gene3D" id="3.20.20.70">
    <property type="entry name" value="Aldolase class I"/>
    <property type="match status" value="1"/>
</dbReference>
<comment type="pathway">
    <text evidence="1 10">Pyrimidine metabolism; UMP biosynthesis via de novo pathway; UMP from orotate: step 2/2.</text>
</comment>
<dbReference type="UniPathway" id="UPA00070">
    <property type="reaction ID" value="UER00120"/>
</dbReference>
<sequence>MHTHPSRLQTYLERATIPGTSPLAAYFLKLIVAKKSNLCVSADVTTSRELLALAEEVGDQICLLKTHADIIHDFGHNTAQSLQAIAKRKGFLIFEDRKFADIGTTVQLQYTAGPLQIVRWANIVNAHILPGAPIVTALAQAADDAPPMARALLLIAQMSSKGNLLDQAYAEESLRNARAKSDFVMGFIAQESLNTEPGDNFITMTPGVNISSKGDDLGQQYNTPEYLVGDKGTDVIIVGRGIYGAQDRRAVAEEYRVRAWKAYEARVGGT</sequence>
<evidence type="ECO:0000256" key="7">
    <source>
        <dbReference type="ARBA" id="ARBA00023239"/>
    </source>
</evidence>
<name>A0A6A6G046_9PEZI</name>
<evidence type="ECO:0000256" key="10">
    <source>
        <dbReference type="RuleBase" id="RU000512"/>
    </source>
</evidence>
<dbReference type="Pfam" id="PF00215">
    <property type="entry name" value="OMPdecase"/>
    <property type="match status" value="1"/>
</dbReference>
<evidence type="ECO:0000256" key="4">
    <source>
        <dbReference type="ARBA" id="ARBA00021923"/>
    </source>
</evidence>
<feature type="binding site" evidence="9">
    <location>
        <position position="239"/>
    </location>
    <ligand>
        <name>substrate</name>
    </ligand>
</feature>
<evidence type="ECO:0000256" key="8">
    <source>
        <dbReference type="PIRSR" id="PIRSR614732-1"/>
    </source>
</evidence>
<evidence type="ECO:0000313" key="13">
    <source>
        <dbReference type="Proteomes" id="UP000799538"/>
    </source>
</evidence>